<dbReference type="Pfam" id="PF09386">
    <property type="entry name" value="ParD"/>
    <property type="match status" value="1"/>
</dbReference>
<dbReference type="AlphaFoldDB" id="W4M195"/>
<organism evidence="1 2">
    <name type="scientific">Entotheonella factor</name>
    <dbReference type="NCBI Taxonomy" id="1429438"/>
    <lineage>
        <taxon>Bacteria</taxon>
        <taxon>Pseudomonadati</taxon>
        <taxon>Nitrospinota/Tectimicrobiota group</taxon>
        <taxon>Candidatus Tectimicrobiota</taxon>
        <taxon>Candidatus Entotheonellia</taxon>
        <taxon>Candidatus Entotheonellales</taxon>
        <taxon>Candidatus Entotheonellaceae</taxon>
        <taxon>Candidatus Entotheonella</taxon>
    </lineage>
</organism>
<accession>W4M195</accession>
<reference evidence="1 2" key="1">
    <citation type="journal article" date="2014" name="Nature">
        <title>An environmental bacterial taxon with a large and distinct metabolic repertoire.</title>
        <authorList>
            <person name="Wilson M.C."/>
            <person name="Mori T."/>
            <person name="Ruckert C."/>
            <person name="Uria A.R."/>
            <person name="Helf M.J."/>
            <person name="Takada K."/>
            <person name="Gernert C."/>
            <person name="Steffens U.A."/>
            <person name="Heycke N."/>
            <person name="Schmitt S."/>
            <person name="Rinke C."/>
            <person name="Helfrich E.J."/>
            <person name="Brachmann A.O."/>
            <person name="Gurgui C."/>
            <person name="Wakimoto T."/>
            <person name="Kracht M."/>
            <person name="Crusemann M."/>
            <person name="Hentschel U."/>
            <person name="Abe I."/>
            <person name="Matsunaga S."/>
            <person name="Kalinowski J."/>
            <person name="Takeyama H."/>
            <person name="Piel J."/>
        </authorList>
    </citation>
    <scope>NUCLEOTIDE SEQUENCE [LARGE SCALE GENOMIC DNA]</scope>
    <source>
        <strain evidence="2">TSY1</strain>
    </source>
</reference>
<evidence type="ECO:0000313" key="2">
    <source>
        <dbReference type="Proteomes" id="UP000019141"/>
    </source>
</evidence>
<dbReference type="EMBL" id="AZHW01000047">
    <property type="protein sequence ID" value="ETX03442.1"/>
    <property type="molecule type" value="Genomic_DNA"/>
</dbReference>
<comment type="caution">
    <text evidence="1">The sequence shown here is derived from an EMBL/GenBank/DDBJ whole genome shotgun (WGS) entry which is preliminary data.</text>
</comment>
<dbReference type="Gene3D" id="6.10.180.10">
    <property type="entry name" value="Antitoxin ParD"/>
    <property type="match status" value="1"/>
</dbReference>
<proteinExistence type="predicted"/>
<dbReference type="Proteomes" id="UP000019141">
    <property type="component" value="Unassembled WGS sequence"/>
</dbReference>
<keyword evidence="2" id="KW-1185">Reference proteome</keyword>
<dbReference type="InterPro" id="IPR038296">
    <property type="entry name" value="ParD_sf"/>
</dbReference>
<gene>
    <name evidence="1" type="ORF">ETSY1_00005</name>
</gene>
<dbReference type="InterPro" id="IPR022789">
    <property type="entry name" value="ParD"/>
</dbReference>
<protein>
    <submittedName>
        <fullName evidence="1">Antitoxin</fullName>
    </submittedName>
</protein>
<feature type="non-terminal residue" evidence="1">
    <location>
        <position position="71"/>
    </location>
</feature>
<sequence>MARIFIEVTPEQHQRLKAFAALRGQSIEEYVLEQTLPPEADNNQLFEEDALHALEAFLKPRIERAESGEIV</sequence>
<name>W4M195_ENTF1</name>
<evidence type="ECO:0000313" key="1">
    <source>
        <dbReference type="EMBL" id="ETX03442.1"/>
    </source>
</evidence>
<dbReference type="HOGENOM" id="CLU_192233_0_0_7"/>